<evidence type="ECO:0000313" key="3">
    <source>
        <dbReference type="Proteomes" id="UP000429607"/>
    </source>
</evidence>
<evidence type="ECO:0000313" key="4">
    <source>
        <dbReference type="Proteomes" id="UP000435112"/>
    </source>
</evidence>
<evidence type="ECO:0000313" key="1">
    <source>
        <dbReference type="EMBL" id="KAE9016362.1"/>
    </source>
</evidence>
<organism evidence="2 4">
    <name type="scientific">Phytophthora rubi</name>
    <dbReference type="NCBI Taxonomy" id="129364"/>
    <lineage>
        <taxon>Eukaryota</taxon>
        <taxon>Sar</taxon>
        <taxon>Stramenopiles</taxon>
        <taxon>Oomycota</taxon>
        <taxon>Peronosporomycetes</taxon>
        <taxon>Peronosporales</taxon>
        <taxon>Peronosporaceae</taxon>
        <taxon>Phytophthora</taxon>
    </lineage>
</organism>
<proteinExistence type="predicted"/>
<sequence>MNGQTARAAVLAVVVSVCASAAIVATADKYSLRARCPQQMRQMLGS</sequence>
<dbReference type="Proteomes" id="UP000429607">
    <property type="component" value="Unassembled WGS sequence"/>
</dbReference>
<reference evidence="3 4" key="1">
    <citation type="submission" date="2018-09" db="EMBL/GenBank/DDBJ databases">
        <title>Genomic investigation of the strawberry pathogen Phytophthora fragariae indicates pathogenicity is determined by transcriptional variation in three key races.</title>
        <authorList>
            <person name="Adams T.M."/>
            <person name="Armitage A.D."/>
            <person name="Sobczyk M.K."/>
            <person name="Bates H.J."/>
            <person name="Dunwell J.M."/>
            <person name="Nellist C.F."/>
            <person name="Harrison R.J."/>
        </authorList>
    </citation>
    <scope>NUCLEOTIDE SEQUENCE [LARGE SCALE GENOMIC DNA]</scope>
    <source>
        <strain evidence="1 3">SCRP249</strain>
        <strain evidence="2 4">SCRP324</strain>
    </source>
</reference>
<dbReference type="EMBL" id="QXFV01001064">
    <property type="protein sequence ID" value="KAE9016362.1"/>
    <property type="molecule type" value="Genomic_DNA"/>
</dbReference>
<dbReference type="EMBL" id="QXFU01000907">
    <property type="protein sequence ID" value="KAE9016625.1"/>
    <property type="molecule type" value="Genomic_DNA"/>
</dbReference>
<accession>A0A6A3LE40</accession>
<evidence type="ECO:0000313" key="2">
    <source>
        <dbReference type="EMBL" id="KAE9016625.1"/>
    </source>
</evidence>
<dbReference type="AlphaFoldDB" id="A0A6A3LE40"/>
<protein>
    <submittedName>
        <fullName evidence="2">Uncharacterized protein</fullName>
    </submittedName>
</protein>
<gene>
    <name evidence="1" type="ORF">PR001_g14676</name>
    <name evidence="2" type="ORF">PR002_g13612</name>
</gene>
<name>A0A6A3LE40_9STRA</name>
<comment type="caution">
    <text evidence="2">The sequence shown here is derived from an EMBL/GenBank/DDBJ whole genome shotgun (WGS) entry which is preliminary data.</text>
</comment>
<dbReference type="Proteomes" id="UP000435112">
    <property type="component" value="Unassembled WGS sequence"/>
</dbReference>